<dbReference type="CDD" id="cd05403">
    <property type="entry name" value="NT_KNTase_like"/>
    <property type="match status" value="1"/>
</dbReference>
<dbReference type="Proteomes" id="UP001600165">
    <property type="component" value="Unassembled WGS sequence"/>
</dbReference>
<comment type="cofactor">
    <cofactor evidence="1">
        <name>Mg(2+)</name>
        <dbReference type="ChEBI" id="CHEBI:18420"/>
    </cofactor>
</comment>
<keyword evidence="12" id="KW-1185">Reference proteome</keyword>
<dbReference type="EMBL" id="JBHZOL010000060">
    <property type="protein sequence ID" value="MFE4106284.1"/>
    <property type="molecule type" value="Genomic_DNA"/>
</dbReference>
<evidence type="ECO:0000256" key="9">
    <source>
        <dbReference type="ARBA" id="ARBA00038276"/>
    </source>
</evidence>
<evidence type="ECO:0000256" key="8">
    <source>
        <dbReference type="ARBA" id="ARBA00022842"/>
    </source>
</evidence>
<dbReference type="PANTHER" id="PTHR33571:SF14">
    <property type="entry name" value="PROTEIN ADENYLYLTRANSFERASE MJ0435-RELATED"/>
    <property type="match status" value="1"/>
</dbReference>
<keyword evidence="2" id="KW-1277">Toxin-antitoxin system</keyword>
<protein>
    <submittedName>
        <fullName evidence="11">Nucleotidyltransferase family protein</fullName>
    </submittedName>
</protein>
<evidence type="ECO:0000256" key="4">
    <source>
        <dbReference type="ARBA" id="ARBA00022695"/>
    </source>
</evidence>
<dbReference type="Gene3D" id="3.30.460.10">
    <property type="entry name" value="Beta Polymerase, domain 2"/>
    <property type="match status" value="1"/>
</dbReference>
<reference evidence="11 12" key="1">
    <citation type="submission" date="2024-10" db="EMBL/GenBank/DDBJ databases">
        <authorList>
            <person name="Ratan Roy A."/>
            <person name="Morales Sandoval P.H."/>
            <person name="De Los Santos Villalobos S."/>
            <person name="Chakraborty S."/>
            <person name="Mukherjee J."/>
        </authorList>
    </citation>
    <scope>NUCLEOTIDE SEQUENCE [LARGE SCALE GENOMIC DNA]</scope>
    <source>
        <strain evidence="11 12">S1</strain>
    </source>
</reference>
<comment type="similarity">
    <text evidence="9">Belongs to the MntA antitoxin family.</text>
</comment>
<keyword evidence="6" id="KW-0547">Nucleotide-binding</keyword>
<dbReference type="PANTHER" id="PTHR33571">
    <property type="entry name" value="SSL8005 PROTEIN"/>
    <property type="match status" value="1"/>
</dbReference>
<evidence type="ECO:0000256" key="1">
    <source>
        <dbReference type="ARBA" id="ARBA00001946"/>
    </source>
</evidence>
<evidence type="ECO:0000256" key="7">
    <source>
        <dbReference type="ARBA" id="ARBA00022840"/>
    </source>
</evidence>
<feature type="domain" description="Polymerase nucleotidyl transferase" evidence="10">
    <location>
        <begin position="24"/>
        <end position="99"/>
    </location>
</feature>
<proteinExistence type="inferred from homology"/>
<evidence type="ECO:0000256" key="5">
    <source>
        <dbReference type="ARBA" id="ARBA00022723"/>
    </source>
</evidence>
<keyword evidence="8" id="KW-0460">Magnesium</keyword>
<evidence type="ECO:0000313" key="11">
    <source>
        <dbReference type="EMBL" id="MFE4106284.1"/>
    </source>
</evidence>
<keyword evidence="4" id="KW-0548">Nucleotidyltransferase</keyword>
<organism evidence="11 12">
    <name type="scientific">Almyronema epifaneia S1</name>
    <dbReference type="NCBI Taxonomy" id="2991925"/>
    <lineage>
        <taxon>Bacteria</taxon>
        <taxon>Bacillati</taxon>
        <taxon>Cyanobacteriota</taxon>
        <taxon>Cyanophyceae</taxon>
        <taxon>Nodosilineales</taxon>
        <taxon>Nodosilineaceae</taxon>
        <taxon>Almyronema</taxon>
        <taxon>Almyronema epifaneia</taxon>
    </lineage>
</organism>
<evidence type="ECO:0000256" key="2">
    <source>
        <dbReference type="ARBA" id="ARBA00022649"/>
    </source>
</evidence>
<dbReference type="SUPFAM" id="SSF81301">
    <property type="entry name" value="Nucleotidyltransferase"/>
    <property type="match status" value="1"/>
</dbReference>
<dbReference type="InterPro" id="IPR052038">
    <property type="entry name" value="Type-VII_TA_antitoxin"/>
</dbReference>
<keyword evidence="3" id="KW-0808">Transferase</keyword>
<evidence type="ECO:0000313" key="12">
    <source>
        <dbReference type="Proteomes" id="UP001600165"/>
    </source>
</evidence>
<keyword evidence="7" id="KW-0067">ATP-binding</keyword>
<name>A0ABW6IFX9_9CYAN</name>
<dbReference type="InterPro" id="IPR002934">
    <property type="entry name" value="Polymerase_NTP_transf_dom"/>
</dbReference>
<keyword evidence="5" id="KW-0479">Metal-binding</keyword>
<evidence type="ECO:0000259" key="10">
    <source>
        <dbReference type="Pfam" id="PF01909"/>
    </source>
</evidence>
<evidence type="ECO:0000256" key="6">
    <source>
        <dbReference type="ARBA" id="ARBA00022741"/>
    </source>
</evidence>
<evidence type="ECO:0000256" key="3">
    <source>
        <dbReference type="ARBA" id="ARBA00022679"/>
    </source>
</evidence>
<comment type="caution">
    <text evidence="11">The sequence shown here is derived from an EMBL/GenBank/DDBJ whole genome shotgun (WGS) entry which is preliminary data.</text>
</comment>
<dbReference type="InterPro" id="IPR043519">
    <property type="entry name" value="NT_sf"/>
</dbReference>
<accession>A0ABW6IFX9</accession>
<dbReference type="Pfam" id="PF01909">
    <property type="entry name" value="NTP_transf_2"/>
    <property type="match status" value="1"/>
</dbReference>
<sequence length="108" mass="12121">MDKPPAKATVTKDDIVERLLLYRNEFDALGVRKLGLFGSYVENKDCPNGDVDVLVEFDPASKTFDNFIRLSLLLDEILLCKVELVTAKSLSPHIAPRILPEVEYVISD</sequence>
<gene>
    <name evidence="11" type="ORF">ACFVKH_08355</name>
</gene>
<dbReference type="RefSeq" id="WP_377963893.1">
    <property type="nucleotide sequence ID" value="NZ_JBHZOL010000060.1"/>
</dbReference>